<dbReference type="InterPro" id="IPR020843">
    <property type="entry name" value="ER"/>
</dbReference>
<gene>
    <name evidence="2" type="ORF">FQ775_23560</name>
</gene>
<dbReference type="KEGG" id="niy:FQ775_23560"/>
<feature type="domain" description="Enoyl reductase (ER)" evidence="1">
    <location>
        <begin position="10"/>
        <end position="320"/>
    </location>
</feature>
<dbReference type="InterPro" id="IPR051397">
    <property type="entry name" value="Zn-ADH-like_protein"/>
</dbReference>
<dbReference type="GO" id="GO:0016491">
    <property type="term" value="F:oxidoreductase activity"/>
    <property type="evidence" value="ECO:0007669"/>
    <property type="project" value="InterPro"/>
</dbReference>
<dbReference type="OrthoDB" id="4190732at2"/>
<sequence>MKAIVARDFAPIEQLEYADWPEPEVGERTVVIEADAIGVNYPDGLLVQGLYQMKPPVPFVPGMEVAGRVTAVGDKVHSVKVGDRVASVSSLGAYAERVGVDETRVMPLPEGMSEADACALLCGFGTSHHALKQRGQLKKGETLCVLGAAGVTGLAAVQIGKAMGANVIAVASTEEKRAIARDAGADTVLGYDNLKDALKEVTGGKGVDVGYDPVGGEAFDALARGMGWGGRLLVIGFASGAIPKFPVNLALVKGFSLVGVFWGAFTQKEPQVYADNMKELVGWYLAGKVRPVIEGEYQLAEAPQVLARIMNRGAAGKVILKPEGAR</sequence>
<protein>
    <submittedName>
        <fullName evidence="2">NADPH:quinone oxidoreductase family protein</fullName>
    </submittedName>
</protein>
<dbReference type="Pfam" id="PF08240">
    <property type="entry name" value="ADH_N"/>
    <property type="match status" value="1"/>
</dbReference>
<dbReference type="Proteomes" id="UP000321389">
    <property type="component" value="Chromosome"/>
</dbReference>
<dbReference type="Pfam" id="PF00107">
    <property type="entry name" value="ADH_zinc_N"/>
    <property type="match status" value="1"/>
</dbReference>
<keyword evidence="3" id="KW-1185">Reference proteome</keyword>
<dbReference type="InterPro" id="IPR011032">
    <property type="entry name" value="GroES-like_sf"/>
</dbReference>
<dbReference type="InterPro" id="IPR036291">
    <property type="entry name" value="NAD(P)-bd_dom_sf"/>
</dbReference>
<evidence type="ECO:0000259" key="1">
    <source>
        <dbReference type="SMART" id="SM00829"/>
    </source>
</evidence>
<dbReference type="EMBL" id="CP042301">
    <property type="protein sequence ID" value="QDZ03102.1"/>
    <property type="molecule type" value="Genomic_DNA"/>
</dbReference>
<dbReference type="SUPFAM" id="SSF50129">
    <property type="entry name" value="GroES-like"/>
    <property type="match status" value="1"/>
</dbReference>
<proteinExistence type="predicted"/>
<dbReference type="PANTHER" id="PTHR43677">
    <property type="entry name" value="SHORT-CHAIN DEHYDROGENASE/REDUCTASE"/>
    <property type="match status" value="1"/>
</dbReference>
<evidence type="ECO:0000313" key="2">
    <source>
        <dbReference type="EMBL" id="QDZ03102.1"/>
    </source>
</evidence>
<dbReference type="InterPro" id="IPR013149">
    <property type="entry name" value="ADH-like_C"/>
</dbReference>
<accession>A0A5B8L5P8</accession>
<organism evidence="2 3">
    <name type="scientific">Nitratireductor mangrovi</name>
    <dbReference type="NCBI Taxonomy" id="2599600"/>
    <lineage>
        <taxon>Bacteria</taxon>
        <taxon>Pseudomonadati</taxon>
        <taxon>Pseudomonadota</taxon>
        <taxon>Alphaproteobacteria</taxon>
        <taxon>Hyphomicrobiales</taxon>
        <taxon>Phyllobacteriaceae</taxon>
        <taxon>Nitratireductor</taxon>
    </lineage>
</organism>
<dbReference type="SMART" id="SM00829">
    <property type="entry name" value="PKS_ER"/>
    <property type="match status" value="1"/>
</dbReference>
<dbReference type="InterPro" id="IPR013154">
    <property type="entry name" value="ADH-like_N"/>
</dbReference>
<dbReference type="PANTHER" id="PTHR43677:SF4">
    <property type="entry name" value="QUINONE OXIDOREDUCTASE-LIKE PROTEIN 2"/>
    <property type="match status" value="1"/>
</dbReference>
<dbReference type="RefSeq" id="WP_146301735.1">
    <property type="nucleotide sequence ID" value="NZ_CP042301.2"/>
</dbReference>
<dbReference type="CDD" id="cd08241">
    <property type="entry name" value="QOR1"/>
    <property type="match status" value="1"/>
</dbReference>
<reference evidence="2" key="1">
    <citation type="submission" date="2020-04" db="EMBL/GenBank/DDBJ databases">
        <title>Nitratireductor sp. nov. isolated from mangrove soil.</title>
        <authorList>
            <person name="Ye Y."/>
        </authorList>
    </citation>
    <scope>NUCLEOTIDE SEQUENCE</scope>
    <source>
        <strain evidence="2">SY7</strain>
    </source>
</reference>
<dbReference type="Gene3D" id="3.40.50.720">
    <property type="entry name" value="NAD(P)-binding Rossmann-like Domain"/>
    <property type="match status" value="1"/>
</dbReference>
<dbReference type="AlphaFoldDB" id="A0A5B8L5P8"/>
<dbReference type="SUPFAM" id="SSF51735">
    <property type="entry name" value="NAD(P)-binding Rossmann-fold domains"/>
    <property type="match status" value="1"/>
</dbReference>
<evidence type="ECO:0000313" key="3">
    <source>
        <dbReference type="Proteomes" id="UP000321389"/>
    </source>
</evidence>
<name>A0A5B8L5P8_9HYPH</name>
<dbReference type="Gene3D" id="3.90.180.10">
    <property type="entry name" value="Medium-chain alcohol dehydrogenases, catalytic domain"/>
    <property type="match status" value="1"/>
</dbReference>